<dbReference type="PANTHER" id="PTHR43833:SF7">
    <property type="entry name" value="KTR SYSTEM POTASSIUM UPTAKE PROTEIN C"/>
    <property type="match status" value="1"/>
</dbReference>
<dbReference type="PROSITE" id="PS51202">
    <property type="entry name" value="RCK_C"/>
    <property type="match status" value="1"/>
</dbReference>
<protein>
    <submittedName>
        <fullName evidence="3">Trk system potassium uptake protein TrkA</fullName>
    </submittedName>
</protein>
<dbReference type="InterPro" id="IPR036721">
    <property type="entry name" value="RCK_C_sf"/>
</dbReference>
<name>A0A1H9VXI8_9RHOB</name>
<dbReference type="RefSeq" id="WP_092694849.1">
    <property type="nucleotide sequence ID" value="NZ_CBDDGO010000004.1"/>
</dbReference>
<dbReference type="SUPFAM" id="SSF51735">
    <property type="entry name" value="NAD(P)-binding Rossmann-fold domains"/>
    <property type="match status" value="1"/>
</dbReference>
<dbReference type="PROSITE" id="PS51201">
    <property type="entry name" value="RCK_N"/>
    <property type="match status" value="1"/>
</dbReference>
<feature type="domain" description="RCK C-terminal" evidence="2">
    <location>
        <begin position="138"/>
        <end position="220"/>
    </location>
</feature>
<reference evidence="3 4" key="1">
    <citation type="submission" date="2016-10" db="EMBL/GenBank/DDBJ databases">
        <authorList>
            <person name="de Groot N.N."/>
        </authorList>
    </citation>
    <scope>NUCLEOTIDE SEQUENCE [LARGE SCALE GENOMIC DNA]</scope>
    <source>
        <strain evidence="3 4">DSM 23042</strain>
    </source>
</reference>
<proteinExistence type="predicted"/>
<organism evidence="3 4">
    <name type="scientific">Tranquillimonas rosea</name>
    <dbReference type="NCBI Taxonomy" id="641238"/>
    <lineage>
        <taxon>Bacteria</taxon>
        <taxon>Pseudomonadati</taxon>
        <taxon>Pseudomonadota</taxon>
        <taxon>Alphaproteobacteria</taxon>
        <taxon>Rhodobacterales</taxon>
        <taxon>Roseobacteraceae</taxon>
        <taxon>Tranquillimonas</taxon>
    </lineage>
</organism>
<dbReference type="EMBL" id="FOGU01000008">
    <property type="protein sequence ID" value="SES26204.1"/>
    <property type="molecule type" value="Genomic_DNA"/>
</dbReference>
<sequence length="220" mass="23959">MAEKRRSFAVIGLGSFGATIARDLVKFGDYVIGVDIDERRVNAVADDISEAVILDARDETALREAGIAECEVAMIAIGDDLEANVMAAINARMMGIKTVWAKAANRNHHRILTKIGADRVIQPETEVGATTAEMLHNPAVRDFVAIGNGLHVVNIIIPERRDGTAVSEFDLMNRFDIRLLGVMRGTKFLGDGSEDVDLEEGDRMLLLGRRAALRDFGATL</sequence>
<dbReference type="PANTHER" id="PTHR43833">
    <property type="entry name" value="POTASSIUM CHANNEL PROTEIN 2-RELATED-RELATED"/>
    <property type="match status" value="1"/>
</dbReference>
<dbReference type="InterPro" id="IPR006037">
    <property type="entry name" value="RCK_C"/>
</dbReference>
<dbReference type="AlphaFoldDB" id="A0A1H9VXI8"/>
<dbReference type="STRING" id="641238.SAMN04490244_108174"/>
<dbReference type="Pfam" id="PF02254">
    <property type="entry name" value="TrkA_N"/>
    <property type="match status" value="1"/>
</dbReference>
<dbReference type="GO" id="GO:0008324">
    <property type="term" value="F:monoatomic cation transmembrane transporter activity"/>
    <property type="evidence" value="ECO:0007669"/>
    <property type="project" value="InterPro"/>
</dbReference>
<evidence type="ECO:0000313" key="4">
    <source>
        <dbReference type="Proteomes" id="UP000198885"/>
    </source>
</evidence>
<dbReference type="GO" id="GO:0006813">
    <property type="term" value="P:potassium ion transport"/>
    <property type="evidence" value="ECO:0007669"/>
    <property type="project" value="InterPro"/>
</dbReference>
<dbReference type="SUPFAM" id="SSF116726">
    <property type="entry name" value="TrkA C-terminal domain-like"/>
    <property type="match status" value="1"/>
</dbReference>
<evidence type="ECO:0000313" key="3">
    <source>
        <dbReference type="EMBL" id="SES26204.1"/>
    </source>
</evidence>
<feature type="domain" description="RCK N-terminal" evidence="1">
    <location>
        <begin position="5"/>
        <end position="121"/>
    </location>
</feature>
<accession>A0A1H9VXI8</accession>
<dbReference type="InterPro" id="IPR003148">
    <property type="entry name" value="RCK_N"/>
</dbReference>
<evidence type="ECO:0000259" key="1">
    <source>
        <dbReference type="PROSITE" id="PS51201"/>
    </source>
</evidence>
<evidence type="ECO:0000259" key="2">
    <source>
        <dbReference type="PROSITE" id="PS51202"/>
    </source>
</evidence>
<dbReference type="Proteomes" id="UP000198885">
    <property type="component" value="Unassembled WGS sequence"/>
</dbReference>
<gene>
    <name evidence="3" type="ORF">SAMN04490244_108174</name>
</gene>
<dbReference type="InterPro" id="IPR036291">
    <property type="entry name" value="NAD(P)-bd_dom_sf"/>
</dbReference>
<dbReference type="Gene3D" id="3.40.50.720">
    <property type="entry name" value="NAD(P)-binding Rossmann-like Domain"/>
    <property type="match status" value="1"/>
</dbReference>
<dbReference type="OrthoDB" id="9781411at2"/>
<keyword evidence="4" id="KW-1185">Reference proteome</keyword>
<dbReference type="InterPro" id="IPR050721">
    <property type="entry name" value="Trk_Ktr_HKT_K-transport"/>
</dbReference>
<dbReference type="Gene3D" id="3.30.70.1450">
    <property type="entry name" value="Regulator of K+ conductance, C-terminal domain"/>
    <property type="match status" value="1"/>
</dbReference>